<dbReference type="InterPro" id="IPR032812">
    <property type="entry name" value="SbsA_Ig"/>
</dbReference>
<dbReference type="Pfam" id="PF13205">
    <property type="entry name" value="Big_5"/>
    <property type="match status" value="1"/>
</dbReference>
<feature type="domain" description="SbsA Ig-like" evidence="2">
    <location>
        <begin position="28"/>
        <end position="120"/>
    </location>
</feature>
<dbReference type="AlphaFoldDB" id="A0A9X1VEV9"/>
<protein>
    <submittedName>
        <fullName evidence="3">Ig-like domain-containing protein</fullName>
    </submittedName>
</protein>
<accession>A0A9X1VEV9</accession>
<keyword evidence="4" id="KW-1185">Reference proteome</keyword>
<sequence length="122" mass="12461">MNADFLVSMRLAILIGLAAGPVGASAQALLLTSRQPAPMATQVPRTSAVTLTFSQPLGAASASAVQVFSQQRGGRLMGARTLSGNALTLQPQRAFRPGETLWATATTAAQTASGTALARPQV</sequence>
<evidence type="ECO:0000256" key="1">
    <source>
        <dbReference type="ARBA" id="ARBA00022729"/>
    </source>
</evidence>
<dbReference type="Proteomes" id="UP001139193">
    <property type="component" value="Unassembled WGS sequence"/>
</dbReference>
<organism evidence="3 4">
    <name type="scientific">Hymenobacter cyanobacteriorum</name>
    <dbReference type="NCBI Taxonomy" id="2926463"/>
    <lineage>
        <taxon>Bacteria</taxon>
        <taxon>Pseudomonadati</taxon>
        <taxon>Bacteroidota</taxon>
        <taxon>Cytophagia</taxon>
        <taxon>Cytophagales</taxon>
        <taxon>Hymenobacteraceae</taxon>
        <taxon>Hymenobacter</taxon>
    </lineage>
</organism>
<dbReference type="EMBL" id="JALBGC010000003">
    <property type="protein sequence ID" value="MCI1187909.1"/>
    <property type="molecule type" value="Genomic_DNA"/>
</dbReference>
<evidence type="ECO:0000259" key="2">
    <source>
        <dbReference type="Pfam" id="PF13205"/>
    </source>
</evidence>
<reference evidence="3" key="1">
    <citation type="submission" date="2022-03" db="EMBL/GenBank/DDBJ databases">
        <title>Bacterial whole genome sequence for Hymenobacter sp. DH14.</title>
        <authorList>
            <person name="Le V."/>
        </authorList>
    </citation>
    <scope>NUCLEOTIDE SEQUENCE</scope>
    <source>
        <strain evidence="3">DH14</strain>
    </source>
</reference>
<proteinExistence type="predicted"/>
<gene>
    <name evidence="3" type="ORF">MON38_10800</name>
</gene>
<evidence type="ECO:0000313" key="3">
    <source>
        <dbReference type="EMBL" id="MCI1187909.1"/>
    </source>
</evidence>
<dbReference type="RefSeq" id="WP_241936182.1">
    <property type="nucleotide sequence ID" value="NZ_JALBGC010000003.1"/>
</dbReference>
<keyword evidence="1" id="KW-0732">Signal</keyword>
<evidence type="ECO:0000313" key="4">
    <source>
        <dbReference type="Proteomes" id="UP001139193"/>
    </source>
</evidence>
<comment type="caution">
    <text evidence="3">The sequence shown here is derived from an EMBL/GenBank/DDBJ whole genome shotgun (WGS) entry which is preliminary data.</text>
</comment>
<name>A0A9X1VEV9_9BACT</name>